<feature type="transmembrane region" description="Helical" evidence="1">
    <location>
        <begin position="24"/>
        <end position="45"/>
    </location>
</feature>
<evidence type="ECO:0000256" key="1">
    <source>
        <dbReference type="SAM" id="Phobius"/>
    </source>
</evidence>
<gene>
    <name evidence="2" type="ORF">SAMN05421748_106345</name>
</gene>
<feature type="transmembrane region" description="Helical" evidence="1">
    <location>
        <begin position="51"/>
        <end position="73"/>
    </location>
</feature>
<organism evidence="2 3">
    <name type="scientific">Paractinoplanes atraurantiacus</name>
    <dbReference type="NCBI Taxonomy" id="1036182"/>
    <lineage>
        <taxon>Bacteria</taxon>
        <taxon>Bacillati</taxon>
        <taxon>Actinomycetota</taxon>
        <taxon>Actinomycetes</taxon>
        <taxon>Micromonosporales</taxon>
        <taxon>Micromonosporaceae</taxon>
        <taxon>Paractinoplanes</taxon>
    </lineage>
</organism>
<evidence type="ECO:0000313" key="2">
    <source>
        <dbReference type="EMBL" id="SNY42879.1"/>
    </source>
</evidence>
<dbReference type="Proteomes" id="UP000219612">
    <property type="component" value="Unassembled WGS sequence"/>
</dbReference>
<keyword evidence="1" id="KW-1133">Transmembrane helix</keyword>
<feature type="transmembrane region" description="Helical" evidence="1">
    <location>
        <begin position="121"/>
        <end position="141"/>
    </location>
</feature>
<sequence length="154" mass="16144">MDPIDAELALAEVRIRRDQVVSSTLVPTWFWLAIGALMLLFVASIESRIPWLIATGSALYGLGLAAAIGVVAFRSRVQVRNALLGLRGAVAITVFALTLVAIGLGLGFALEALGAPHPATIAMAPVALGTAFGGPRLMAYLRRLMLSRPLAGAR</sequence>
<reference evidence="3" key="1">
    <citation type="submission" date="2017-09" db="EMBL/GenBank/DDBJ databases">
        <authorList>
            <person name="Varghese N."/>
            <person name="Submissions S."/>
        </authorList>
    </citation>
    <scope>NUCLEOTIDE SEQUENCE [LARGE SCALE GENOMIC DNA]</scope>
    <source>
        <strain evidence="3">CGMCC 4.6857</strain>
    </source>
</reference>
<dbReference type="RefSeq" id="WP_097321134.1">
    <property type="nucleotide sequence ID" value="NZ_OBDY01000006.1"/>
</dbReference>
<evidence type="ECO:0000313" key="3">
    <source>
        <dbReference type="Proteomes" id="UP000219612"/>
    </source>
</evidence>
<name>A0A285I4K3_9ACTN</name>
<protein>
    <submittedName>
        <fullName evidence="2">Uncharacterized protein</fullName>
    </submittedName>
</protein>
<dbReference type="OrthoDB" id="3294458at2"/>
<dbReference type="EMBL" id="OBDY01000006">
    <property type="protein sequence ID" value="SNY42879.1"/>
    <property type="molecule type" value="Genomic_DNA"/>
</dbReference>
<dbReference type="AlphaFoldDB" id="A0A285I4K3"/>
<feature type="transmembrane region" description="Helical" evidence="1">
    <location>
        <begin position="85"/>
        <end position="109"/>
    </location>
</feature>
<keyword evidence="1" id="KW-0472">Membrane</keyword>
<keyword evidence="3" id="KW-1185">Reference proteome</keyword>
<keyword evidence="1" id="KW-0812">Transmembrane</keyword>
<proteinExistence type="predicted"/>
<accession>A0A285I4K3</accession>